<name>A0A0D9X6R2_9ORYZ</name>
<evidence type="ECO:0008006" key="5">
    <source>
        <dbReference type="Google" id="ProtNLM"/>
    </source>
</evidence>
<reference evidence="4" key="2">
    <citation type="submission" date="2013-12" db="EMBL/GenBank/DDBJ databases">
        <authorList>
            <person name="Yu Y."/>
            <person name="Lee S."/>
            <person name="de Baynast K."/>
            <person name="Wissotski M."/>
            <person name="Liu L."/>
            <person name="Talag J."/>
            <person name="Goicoechea J."/>
            <person name="Angelova A."/>
            <person name="Jetty R."/>
            <person name="Kudrna D."/>
            <person name="Golser W."/>
            <person name="Rivera L."/>
            <person name="Zhang J."/>
            <person name="Wing R."/>
        </authorList>
    </citation>
    <scope>NUCLEOTIDE SEQUENCE</scope>
</reference>
<dbReference type="AlphaFoldDB" id="A0A0D9X6R2"/>
<evidence type="ECO:0000313" key="3">
    <source>
        <dbReference type="EnsemblPlants" id="LPERR08G09150.1"/>
    </source>
</evidence>
<dbReference type="PANTHER" id="PTHR10366:SF500">
    <property type="entry name" value="OS09G0491852 PROTEIN"/>
    <property type="match status" value="1"/>
</dbReference>
<dbReference type="STRING" id="77586.A0A0D9X6R2"/>
<dbReference type="eggNOG" id="KOG1502">
    <property type="taxonomic scope" value="Eukaryota"/>
</dbReference>
<reference evidence="3" key="3">
    <citation type="submission" date="2015-04" db="UniProtKB">
        <authorList>
            <consortium name="EnsemblPlants"/>
        </authorList>
    </citation>
    <scope>IDENTIFICATION</scope>
</reference>
<dbReference type="GO" id="GO:0016616">
    <property type="term" value="F:oxidoreductase activity, acting on the CH-OH group of donors, NAD or NADP as acceptor"/>
    <property type="evidence" value="ECO:0007669"/>
    <property type="project" value="TreeGrafter"/>
</dbReference>
<dbReference type="EnsemblPlants" id="LPERR08G09150.1">
    <property type="protein sequence ID" value="LPERR08G09150.1"/>
    <property type="gene ID" value="LPERR08G09150"/>
</dbReference>
<dbReference type="InterPro" id="IPR050425">
    <property type="entry name" value="NAD(P)_dehydrat-like"/>
</dbReference>
<proteinExistence type="predicted"/>
<evidence type="ECO:0000256" key="2">
    <source>
        <dbReference type="SAM" id="MobiDB-lite"/>
    </source>
</evidence>
<dbReference type="PANTHER" id="PTHR10366">
    <property type="entry name" value="NAD DEPENDENT EPIMERASE/DEHYDRATASE"/>
    <property type="match status" value="1"/>
</dbReference>
<dbReference type="InterPro" id="IPR036291">
    <property type="entry name" value="NAD(P)-bd_dom_sf"/>
</dbReference>
<reference evidence="3 4" key="1">
    <citation type="submission" date="2012-08" db="EMBL/GenBank/DDBJ databases">
        <title>Oryza genome evolution.</title>
        <authorList>
            <person name="Wing R.A."/>
        </authorList>
    </citation>
    <scope>NUCLEOTIDE SEQUENCE</scope>
</reference>
<dbReference type="Proteomes" id="UP000032180">
    <property type="component" value="Chromosome 8"/>
</dbReference>
<dbReference type="SUPFAM" id="SSF51735">
    <property type="entry name" value="NAD(P)-binding Rossmann-fold domains"/>
    <property type="match status" value="1"/>
</dbReference>
<evidence type="ECO:0000256" key="1">
    <source>
        <dbReference type="ARBA" id="ARBA00023002"/>
    </source>
</evidence>
<keyword evidence="4" id="KW-1185">Reference proteome</keyword>
<keyword evidence="1" id="KW-0560">Oxidoreductase</keyword>
<feature type="region of interest" description="Disordered" evidence="2">
    <location>
        <begin position="1"/>
        <end position="31"/>
    </location>
</feature>
<evidence type="ECO:0000313" key="4">
    <source>
        <dbReference type="Proteomes" id="UP000032180"/>
    </source>
</evidence>
<dbReference type="HOGENOM" id="CLU_1404305_0_0_1"/>
<dbReference type="Gene3D" id="3.40.50.720">
    <property type="entry name" value="NAD(P)-binding Rossmann-like Domain"/>
    <property type="match status" value="1"/>
</dbReference>
<dbReference type="Gramene" id="LPERR08G09150.1">
    <property type="protein sequence ID" value="LPERR08G09150.1"/>
    <property type="gene ID" value="LPERR08G09150"/>
</dbReference>
<organism evidence="3 4">
    <name type="scientific">Leersia perrieri</name>
    <dbReference type="NCBI Taxonomy" id="77586"/>
    <lineage>
        <taxon>Eukaryota</taxon>
        <taxon>Viridiplantae</taxon>
        <taxon>Streptophyta</taxon>
        <taxon>Embryophyta</taxon>
        <taxon>Tracheophyta</taxon>
        <taxon>Spermatophyta</taxon>
        <taxon>Magnoliopsida</taxon>
        <taxon>Liliopsida</taxon>
        <taxon>Poales</taxon>
        <taxon>Poaceae</taxon>
        <taxon>BOP clade</taxon>
        <taxon>Oryzoideae</taxon>
        <taxon>Oryzeae</taxon>
        <taxon>Oryzinae</taxon>
        <taxon>Leersia</taxon>
    </lineage>
</organism>
<sequence>MWRSSNSGPLADPTAAARGGPSTLRIQRRRTRDGWLAGARRRLPDPRLSITLGSLCYSRHCTPPEGVDPFDRTEERSCRGARVRYRRQRVRRLVARQAPPLPRLHRSRHQRVPEAAGERSINSAAVQADMLDYGTLTSAFAGCEGVFHSATPVPEHKTKEMLAPAVKGTRNVLEALLGSESEQQVQVQDDWSAY</sequence>
<accession>A0A0D9X6R2</accession>
<protein>
    <recommendedName>
        <fullName evidence="5">3-beta hydroxysteroid dehydrogenase/isomerase domain-containing protein</fullName>
    </recommendedName>
</protein>